<keyword evidence="1" id="KW-0472">Membrane</keyword>
<evidence type="ECO:0000256" key="1">
    <source>
        <dbReference type="SAM" id="Phobius"/>
    </source>
</evidence>
<keyword evidence="3" id="KW-1185">Reference proteome</keyword>
<organism evidence="2 3">
    <name type="scientific">Pholiota conissans</name>
    <dbReference type="NCBI Taxonomy" id="109636"/>
    <lineage>
        <taxon>Eukaryota</taxon>
        <taxon>Fungi</taxon>
        <taxon>Dikarya</taxon>
        <taxon>Basidiomycota</taxon>
        <taxon>Agaricomycotina</taxon>
        <taxon>Agaricomycetes</taxon>
        <taxon>Agaricomycetidae</taxon>
        <taxon>Agaricales</taxon>
        <taxon>Agaricineae</taxon>
        <taxon>Strophariaceae</taxon>
        <taxon>Pholiota</taxon>
    </lineage>
</organism>
<comment type="caution">
    <text evidence="2">The sequence shown here is derived from an EMBL/GenBank/DDBJ whole genome shotgun (WGS) entry which is preliminary data.</text>
</comment>
<proteinExistence type="predicted"/>
<dbReference type="AlphaFoldDB" id="A0A9P5ZE97"/>
<feature type="transmembrane region" description="Helical" evidence="1">
    <location>
        <begin position="58"/>
        <end position="83"/>
    </location>
</feature>
<keyword evidence="1" id="KW-1133">Transmembrane helix</keyword>
<sequence length="87" mass="9318">SNSFISVDSAIPASSISLCTTSSTPNGVLCRKMRQQPMALDSARQAWMGKSARCRFMALYGVIQPAGWWVAIALDTVILGYMASGIC</sequence>
<reference evidence="2" key="1">
    <citation type="submission" date="2020-11" db="EMBL/GenBank/DDBJ databases">
        <authorList>
            <consortium name="DOE Joint Genome Institute"/>
            <person name="Ahrendt S."/>
            <person name="Riley R."/>
            <person name="Andreopoulos W."/>
            <person name="Labutti K."/>
            <person name="Pangilinan J."/>
            <person name="Ruiz-Duenas F.J."/>
            <person name="Barrasa J.M."/>
            <person name="Sanchez-Garcia M."/>
            <person name="Camarero S."/>
            <person name="Miyauchi S."/>
            <person name="Serrano A."/>
            <person name="Linde D."/>
            <person name="Babiker R."/>
            <person name="Drula E."/>
            <person name="Ayuso-Fernandez I."/>
            <person name="Pacheco R."/>
            <person name="Padilla G."/>
            <person name="Ferreira P."/>
            <person name="Barriuso J."/>
            <person name="Kellner H."/>
            <person name="Castanera R."/>
            <person name="Alfaro M."/>
            <person name="Ramirez L."/>
            <person name="Pisabarro A.G."/>
            <person name="Kuo A."/>
            <person name="Tritt A."/>
            <person name="Lipzen A."/>
            <person name="He G."/>
            <person name="Yan M."/>
            <person name="Ng V."/>
            <person name="Cullen D."/>
            <person name="Martin F."/>
            <person name="Rosso M.-N."/>
            <person name="Henrissat B."/>
            <person name="Hibbett D."/>
            <person name="Martinez A.T."/>
            <person name="Grigoriev I.V."/>
        </authorList>
    </citation>
    <scope>NUCLEOTIDE SEQUENCE</scope>
    <source>
        <strain evidence="2">CIRM-BRFM 674</strain>
    </source>
</reference>
<accession>A0A9P5ZE97</accession>
<keyword evidence="1" id="KW-0812">Transmembrane</keyword>
<feature type="non-terminal residue" evidence="2">
    <location>
        <position position="1"/>
    </location>
</feature>
<gene>
    <name evidence="2" type="ORF">BDN70DRAFT_870204</name>
</gene>
<feature type="non-terminal residue" evidence="2">
    <location>
        <position position="87"/>
    </location>
</feature>
<dbReference type="EMBL" id="MU155131">
    <property type="protein sequence ID" value="KAF9486094.1"/>
    <property type="molecule type" value="Genomic_DNA"/>
</dbReference>
<evidence type="ECO:0000313" key="3">
    <source>
        <dbReference type="Proteomes" id="UP000807469"/>
    </source>
</evidence>
<name>A0A9P5ZE97_9AGAR</name>
<evidence type="ECO:0000313" key="2">
    <source>
        <dbReference type="EMBL" id="KAF9486094.1"/>
    </source>
</evidence>
<protein>
    <submittedName>
        <fullName evidence="2">Uncharacterized protein</fullName>
    </submittedName>
</protein>
<dbReference type="Proteomes" id="UP000807469">
    <property type="component" value="Unassembled WGS sequence"/>
</dbReference>